<protein>
    <recommendedName>
        <fullName evidence="1">LysM domain-containing protein</fullName>
    </recommendedName>
</protein>
<dbReference type="Gene3D" id="3.10.350.10">
    <property type="entry name" value="LysM domain"/>
    <property type="match status" value="1"/>
</dbReference>
<sequence length="94" mass="9139">MWLLAAVAIGVFCFVVAVGSIANALAVVSDAGVGAVPAETAVVSVGAGETLWDLAEAAAPDANPAAVVTRIRELNDLAGGTVRVGTPLVVPAGS</sequence>
<feature type="domain" description="LysM" evidence="1">
    <location>
        <begin position="45"/>
        <end position="91"/>
    </location>
</feature>
<organism evidence="2 3">
    <name type="scientific">Prauserella halophila</name>
    <dbReference type="NCBI Taxonomy" id="185641"/>
    <lineage>
        <taxon>Bacteria</taxon>
        <taxon>Bacillati</taxon>
        <taxon>Actinomycetota</taxon>
        <taxon>Actinomycetes</taxon>
        <taxon>Pseudonocardiales</taxon>
        <taxon>Pseudonocardiaceae</taxon>
        <taxon>Prauserella</taxon>
    </lineage>
</organism>
<dbReference type="Pfam" id="PF01476">
    <property type="entry name" value="LysM"/>
    <property type="match status" value="1"/>
</dbReference>
<evidence type="ECO:0000259" key="1">
    <source>
        <dbReference type="Pfam" id="PF01476"/>
    </source>
</evidence>
<gene>
    <name evidence="2" type="ORF">GCM10009676_12550</name>
</gene>
<dbReference type="InterPro" id="IPR036779">
    <property type="entry name" value="LysM_dom_sf"/>
</dbReference>
<name>A0ABN1W1F6_9PSEU</name>
<comment type="caution">
    <text evidence="2">The sequence shown here is derived from an EMBL/GenBank/DDBJ whole genome shotgun (WGS) entry which is preliminary data.</text>
</comment>
<reference evidence="2 3" key="1">
    <citation type="journal article" date="2019" name="Int. J. Syst. Evol. Microbiol.">
        <title>The Global Catalogue of Microorganisms (GCM) 10K type strain sequencing project: providing services to taxonomists for standard genome sequencing and annotation.</title>
        <authorList>
            <consortium name="The Broad Institute Genomics Platform"/>
            <consortium name="The Broad Institute Genome Sequencing Center for Infectious Disease"/>
            <person name="Wu L."/>
            <person name="Ma J."/>
        </authorList>
    </citation>
    <scope>NUCLEOTIDE SEQUENCE [LARGE SCALE GENOMIC DNA]</scope>
    <source>
        <strain evidence="2 3">JCM 13023</strain>
    </source>
</reference>
<evidence type="ECO:0000313" key="3">
    <source>
        <dbReference type="Proteomes" id="UP001500653"/>
    </source>
</evidence>
<dbReference type="Proteomes" id="UP001500653">
    <property type="component" value="Unassembled WGS sequence"/>
</dbReference>
<evidence type="ECO:0000313" key="2">
    <source>
        <dbReference type="EMBL" id="GAA1231116.1"/>
    </source>
</evidence>
<dbReference type="InterPro" id="IPR018392">
    <property type="entry name" value="LysM"/>
</dbReference>
<proteinExistence type="predicted"/>
<dbReference type="EMBL" id="BAAALN010000005">
    <property type="protein sequence ID" value="GAA1231116.1"/>
    <property type="molecule type" value="Genomic_DNA"/>
</dbReference>
<accession>A0ABN1W1F6</accession>
<keyword evidence="3" id="KW-1185">Reference proteome</keyword>